<feature type="non-terminal residue" evidence="2">
    <location>
        <position position="67"/>
    </location>
</feature>
<feature type="non-terminal residue" evidence="2">
    <location>
        <position position="1"/>
    </location>
</feature>
<dbReference type="AlphaFoldDB" id="A0A392W293"/>
<accession>A0A392W293</accession>
<name>A0A392W293_9FABA</name>
<dbReference type="Proteomes" id="UP000265520">
    <property type="component" value="Unassembled WGS sequence"/>
</dbReference>
<feature type="compositionally biased region" description="Acidic residues" evidence="1">
    <location>
        <begin position="37"/>
        <end position="67"/>
    </location>
</feature>
<organism evidence="2 3">
    <name type="scientific">Trifolium medium</name>
    <dbReference type="NCBI Taxonomy" id="97028"/>
    <lineage>
        <taxon>Eukaryota</taxon>
        <taxon>Viridiplantae</taxon>
        <taxon>Streptophyta</taxon>
        <taxon>Embryophyta</taxon>
        <taxon>Tracheophyta</taxon>
        <taxon>Spermatophyta</taxon>
        <taxon>Magnoliopsida</taxon>
        <taxon>eudicotyledons</taxon>
        <taxon>Gunneridae</taxon>
        <taxon>Pentapetalae</taxon>
        <taxon>rosids</taxon>
        <taxon>fabids</taxon>
        <taxon>Fabales</taxon>
        <taxon>Fabaceae</taxon>
        <taxon>Papilionoideae</taxon>
        <taxon>50 kb inversion clade</taxon>
        <taxon>NPAAA clade</taxon>
        <taxon>Hologalegina</taxon>
        <taxon>IRL clade</taxon>
        <taxon>Trifolieae</taxon>
        <taxon>Trifolium</taxon>
    </lineage>
</organism>
<dbReference type="EMBL" id="LXQA011359344">
    <property type="protein sequence ID" value="MCI94546.1"/>
    <property type="molecule type" value="Genomic_DNA"/>
</dbReference>
<comment type="caution">
    <text evidence="2">The sequence shown here is derived from an EMBL/GenBank/DDBJ whole genome shotgun (WGS) entry which is preliminary data.</text>
</comment>
<protein>
    <submittedName>
        <fullName evidence="2">Uncharacterized protein</fullName>
    </submittedName>
</protein>
<proteinExistence type="predicted"/>
<evidence type="ECO:0000313" key="3">
    <source>
        <dbReference type="Proteomes" id="UP000265520"/>
    </source>
</evidence>
<reference evidence="2 3" key="1">
    <citation type="journal article" date="2018" name="Front. Plant Sci.">
        <title>Red Clover (Trifolium pratense) and Zigzag Clover (T. medium) - A Picture of Genomic Similarities and Differences.</title>
        <authorList>
            <person name="Dluhosova J."/>
            <person name="Istvanek J."/>
            <person name="Nedelnik J."/>
            <person name="Repkova J."/>
        </authorList>
    </citation>
    <scope>NUCLEOTIDE SEQUENCE [LARGE SCALE GENOMIC DNA]</scope>
    <source>
        <strain evidence="3">cv. 10/8</strain>
        <tissue evidence="2">Leaf</tissue>
    </source>
</reference>
<evidence type="ECO:0000256" key="1">
    <source>
        <dbReference type="SAM" id="MobiDB-lite"/>
    </source>
</evidence>
<feature type="region of interest" description="Disordered" evidence="1">
    <location>
        <begin position="1"/>
        <end position="67"/>
    </location>
</feature>
<sequence length="67" mass="6992">LHLQGPVMTPQDFHAHNNWPGDRPHFGEGAGAFADAADGDDDAVDEDAADAAEDDDDQNGDDGDGDD</sequence>
<evidence type="ECO:0000313" key="2">
    <source>
        <dbReference type="EMBL" id="MCI94546.1"/>
    </source>
</evidence>
<keyword evidence="3" id="KW-1185">Reference proteome</keyword>